<accession>A0A077NQB5</accession>
<dbReference type="HOGENOM" id="CLU_3174859_0_0_6"/>
<dbReference type="AlphaFoldDB" id="A0A077NQB5"/>
<sequence>MIVTSVTVNLPNKNVGKFYNYQKNKEVVIFWGIPLDPYNIFTIFVTI</sequence>
<reference evidence="1" key="1">
    <citation type="submission" date="2013-07" db="EMBL/GenBank/DDBJ databases">
        <title>Sub-species coevolution in mutualistic symbiosis.</title>
        <authorList>
            <person name="Murfin K."/>
            <person name="Klassen J."/>
            <person name="Lee M."/>
            <person name="Forst S."/>
            <person name="Stock P."/>
            <person name="Goodrich-Blair H."/>
        </authorList>
    </citation>
    <scope>NUCLEOTIDE SEQUENCE [LARGE SCALE GENOMIC DNA]</scope>
    <source>
        <strain evidence="1">Feltiae Moldova</strain>
    </source>
</reference>
<organism evidence="1 2">
    <name type="scientific">Xenorhabdus bovienii str. feltiae Moldova</name>
    <dbReference type="NCBI Taxonomy" id="1398200"/>
    <lineage>
        <taxon>Bacteria</taxon>
        <taxon>Pseudomonadati</taxon>
        <taxon>Pseudomonadota</taxon>
        <taxon>Gammaproteobacteria</taxon>
        <taxon>Enterobacterales</taxon>
        <taxon>Morganellaceae</taxon>
        <taxon>Xenorhabdus</taxon>
    </lineage>
</organism>
<dbReference type="EMBL" id="CBSV010000082">
    <property type="protein sequence ID" value="CDH00608.1"/>
    <property type="molecule type" value="Genomic_DNA"/>
</dbReference>
<evidence type="ECO:0000313" key="1">
    <source>
        <dbReference type="EMBL" id="CDH00608.1"/>
    </source>
</evidence>
<gene>
    <name evidence="1" type="ORF">XBFM1_1720041</name>
</gene>
<protein>
    <submittedName>
        <fullName evidence="1">Uncharacterized protein</fullName>
    </submittedName>
</protein>
<evidence type="ECO:0000313" key="2">
    <source>
        <dbReference type="Proteomes" id="UP000028487"/>
    </source>
</evidence>
<proteinExistence type="predicted"/>
<name>A0A077NQB5_XENBV</name>
<comment type="caution">
    <text evidence="1">The sequence shown here is derived from an EMBL/GenBank/DDBJ whole genome shotgun (WGS) entry which is preliminary data.</text>
</comment>
<dbReference type="Proteomes" id="UP000028487">
    <property type="component" value="Unassembled WGS sequence"/>
</dbReference>